<evidence type="ECO:0000313" key="6">
    <source>
        <dbReference type="Proteomes" id="UP000070452"/>
    </source>
</evidence>
<evidence type="ECO:0000313" key="3">
    <source>
        <dbReference type="EMBL" id="KWX17063.1"/>
    </source>
</evidence>
<dbReference type="Proteomes" id="UP000194737">
    <property type="component" value="Unassembled WGS sequence"/>
</dbReference>
<organism evidence="3 6">
    <name type="scientific">Enterococcus faecium</name>
    <name type="common">Streptococcus faecium</name>
    <dbReference type="NCBI Taxonomy" id="1352"/>
    <lineage>
        <taxon>Bacteria</taxon>
        <taxon>Bacillati</taxon>
        <taxon>Bacillota</taxon>
        <taxon>Bacilli</taxon>
        <taxon>Lactobacillales</taxon>
        <taxon>Enterococcaceae</taxon>
        <taxon>Enterococcus</taxon>
    </lineage>
</organism>
<feature type="transmembrane region" description="Helical" evidence="2">
    <location>
        <begin position="24"/>
        <end position="41"/>
    </location>
</feature>
<dbReference type="PATRIC" id="fig|1352.771.peg.2071"/>
<feature type="region of interest" description="Disordered" evidence="1">
    <location>
        <begin position="100"/>
        <end position="125"/>
    </location>
</feature>
<reference evidence="3 6" key="2">
    <citation type="submission" date="2016-01" db="EMBL/GenBank/DDBJ databases">
        <title>Molecular Mechanisms for transfer of large genomic segments between Enterococcus faecium strains.</title>
        <authorList>
            <person name="Garcia-Solache M.A."/>
            <person name="Lebreton F."/>
            <person name="Mclaughlin R.E."/>
            <person name="Whiteaker J.D."/>
            <person name="Gilmore M.S."/>
            <person name="Rice L.B."/>
        </authorList>
    </citation>
    <scope>NUCLEOTIDE SEQUENCE [LARGE SCALE GENOMIC DNA]</scope>
    <source>
        <strain evidence="3 6">D344RRF x C68</strain>
    </source>
</reference>
<dbReference type="AlphaFoldDB" id="A0A132P423"/>
<sequence>MGKLVAVAQSLLDILKWLMEGSNWIFVLPLLLISLFIMFRMVRKKETFLIFIWYAASVAVATLMVELALGSWEACVFALFFAVLYLIIYIPYMKRKSRIGRKGRHTTTFSSTDSLEQSRRTRRRR</sequence>
<evidence type="ECO:0000256" key="2">
    <source>
        <dbReference type="SAM" id="Phobius"/>
    </source>
</evidence>
<evidence type="ECO:0000313" key="5">
    <source>
        <dbReference type="EMBL" id="RBS29616.1"/>
    </source>
</evidence>
<feature type="compositionally biased region" description="Polar residues" evidence="1">
    <location>
        <begin position="106"/>
        <end position="115"/>
    </location>
</feature>
<protein>
    <submittedName>
        <fullName evidence="3">Uncharacterized protein</fullName>
    </submittedName>
</protein>
<dbReference type="EMBL" id="LRHK01000001">
    <property type="protein sequence ID" value="KWX17063.1"/>
    <property type="molecule type" value="Genomic_DNA"/>
</dbReference>
<keyword evidence="2" id="KW-0812">Transmembrane</keyword>
<evidence type="ECO:0000313" key="7">
    <source>
        <dbReference type="Proteomes" id="UP000194737"/>
    </source>
</evidence>
<dbReference type="Proteomes" id="UP000253144">
    <property type="component" value="Unassembled WGS sequence"/>
</dbReference>
<evidence type="ECO:0000256" key="1">
    <source>
        <dbReference type="SAM" id="MobiDB-lite"/>
    </source>
</evidence>
<evidence type="ECO:0000313" key="4">
    <source>
        <dbReference type="EMBL" id="OTO00685.1"/>
    </source>
</evidence>
<gene>
    <name evidence="4" type="ORF">A5804_002201</name>
    <name evidence="3" type="ORF">AWT83_00525</name>
    <name evidence="5" type="ORF">EB12_01856</name>
</gene>
<dbReference type="EMBL" id="LEQJ01000012">
    <property type="protein sequence ID" value="RBS29616.1"/>
    <property type="molecule type" value="Genomic_DNA"/>
</dbReference>
<comment type="caution">
    <text evidence="3">The sequence shown here is derived from an EMBL/GenBank/DDBJ whole genome shotgun (WGS) entry which is preliminary data.</text>
</comment>
<dbReference type="EMBL" id="NGLB01000001">
    <property type="protein sequence ID" value="OTO00685.1"/>
    <property type="molecule type" value="Genomic_DNA"/>
</dbReference>
<keyword evidence="2" id="KW-1133">Transmembrane helix</keyword>
<proteinExistence type="predicted"/>
<reference evidence="4 7" key="3">
    <citation type="submission" date="2017-05" db="EMBL/GenBank/DDBJ databases">
        <title>The Genome Sequence of Enterococcus faecium 6F2_DIV0138.</title>
        <authorList>
            <consortium name="The Broad Institute Genomics Platform"/>
            <consortium name="The Broad Institute Genomic Center for Infectious Diseases"/>
            <person name="Earl A."/>
            <person name="Manson A."/>
            <person name="Schwartman J."/>
            <person name="Gilmore M."/>
            <person name="Abouelleil A."/>
            <person name="Cao P."/>
            <person name="Chapman S."/>
            <person name="Cusick C."/>
            <person name="Shea T."/>
            <person name="Young S."/>
            <person name="Neafsey D."/>
            <person name="Nusbaum C."/>
            <person name="Birren B."/>
        </authorList>
    </citation>
    <scope>NUCLEOTIDE SEQUENCE [LARGE SCALE GENOMIC DNA]</scope>
    <source>
        <strain evidence="4 7">6F2_DIV0138</strain>
    </source>
</reference>
<evidence type="ECO:0000313" key="8">
    <source>
        <dbReference type="Proteomes" id="UP000253144"/>
    </source>
</evidence>
<keyword evidence="2" id="KW-0472">Membrane</keyword>
<dbReference type="RefSeq" id="WP_002298948.1">
    <property type="nucleotide sequence ID" value="NZ_CAACXZ010000004.1"/>
</dbReference>
<reference evidence="5 8" key="1">
    <citation type="submission" date="2015-06" db="EMBL/GenBank/DDBJ databases">
        <title>The Genome Sequence of Enterococcus faecium 131EA1.</title>
        <authorList>
            <consortium name="The Broad Institute Genomics Platform"/>
            <consortium name="The Broad Institute Genome Sequencing Center for Infectious Disease"/>
            <person name="Earl A.M."/>
            <person name="Van Tyne D."/>
            <person name="Lebreton F."/>
            <person name="Saavedra J.T."/>
            <person name="Gilmore M.S."/>
            <person name="Manson Mcguire A."/>
            <person name="Clock S."/>
            <person name="Crupain M."/>
            <person name="Rangan U."/>
            <person name="Young S."/>
            <person name="Abouelleil A."/>
            <person name="Cao P."/>
            <person name="Chapman S.B."/>
            <person name="Griggs A."/>
            <person name="Priest M."/>
            <person name="Shea T."/>
            <person name="Wortman J."/>
            <person name="Nusbaum C."/>
            <person name="Birren B."/>
        </authorList>
    </citation>
    <scope>NUCLEOTIDE SEQUENCE [LARGE SCALE GENOMIC DNA]</scope>
    <source>
        <strain evidence="5 8">131EA1</strain>
    </source>
</reference>
<accession>A0A132P423</accession>
<feature type="transmembrane region" description="Helical" evidence="2">
    <location>
        <begin position="71"/>
        <end position="92"/>
    </location>
</feature>
<dbReference type="Proteomes" id="UP000070452">
    <property type="component" value="Unassembled WGS sequence"/>
</dbReference>
<name>A0A132P423_ENTFC</name>
<feature type="transmembrane region" description="Helical" evidence="2">
    <location>
        <begin position="48"/>
        <end position="65"/>
    </location>
</feature>